<gene>
    <name evidence="7" type="ORF">T472_0207345</name>
</gene>
<reference evidence="7 8" key="1">
    <citation type="journal article" date="2014" name="Genome Announc.">
        <title>Genome Sequence of Youngiibacter fragilis, the Type Strain of the Genus Youngiibacter.</title>
        <authorList>
            <person name="Wawrik C.B."/>
            <person name="Callaghan A.V."/>
            <person name="Stamps B.W."/>
            <person name="Wawrik B."/>
        </authorList>
    </citation>
    <scope>NUCLEOTIDE SEQUENCE [LARGE SCALE GENOMIC DNA]</scope>
    <source>
        <strain evidence="7 8">232.1</strain>
    </source>
</reference>
<evidence type="ECO:0000256" key="3">
    <source>
        <dbReference type="ARBA" id="ARBA00012239"/>
    </source>
</evidence>
<comment type="catalytic activity">
    <reaction evidence="5">
        <text>(sulfur carrier)-H + L-cysteine = (sulfur carrier)-SH + L-alanine</text>
        <dbReference type="Rhea" id="RHEA:43892"/>
        <dbReference type="Rhea" id="RHEA-COMP:14737"/>
        <dbReference type="Rhea" id="RHEA-COMP:14739"/>
        <dbReference type="ChEBI" id="CHEBI:29917"/>
        <dbReference type="ChEBI" id="CHEBI:35235"/>
        <dbReference type="ChEBI" id="CHEBI:57972"/>
        <dbReference type="ChEBI" id="CHEBI:64428"/>
        <dbReference type="EC" id="2.8.1.7"/>
    </reaction>
</comment>
<dbReference type="InterPro" id="IPR015424">
    <property type="entry name" value="PyrdxlP-dep_Trfase"/>
</dbReference>
<dbReference type="STRING" id="994573.T472_0207345"/>
<dbReference type="PATRIC" id="fig|994573.3.peg.1363"/>
<dbReference type="InterPro" id="IPR010969">
    <property type="entry name" value="Cys_dSase-rel_unknwn_funct"/>
</dbReference>
<evidence type="ECO:0000313" key="7">
    <source>
        <dbReference type="EMBL" id="ETA81312.1"/>
    </source>
</evidence>
<dbReference type="Pfam" id="PF00266">
    <property type="entry name" value="Aminotran_5"/>
    <property type="match status" value="1"/>
</dbReference>
<dbReference type="Gene3D" id="3.90.1150.10">
    <property type="entry name" value="Aspartate Aminotransferase, domain 1"/>
    <property type="match status" value="1"/>
</dbReference>
<comment type="similarity">
    <text evidence="2">Belongs to the class-V pyridoxal-phosphate-dependent aminotransferase family. Csd subfamily.</text>
</comment>
<dbReference type="NCBIfam" id="TIGR01977">
    <property type="entry name" value="am_tr_V_EF2568"/>
    <property type="match status" value="1"/>
</dbReference>
<comment type="cofactor">
    <cofactor evidence="1">
        <name>pyridoxal 5'-phosphate</name>
        <dbReference type="ChEBI" id="CHEBI:597326"/>
    </cofactor>
</comment>
<accession>V7I8H7</accession>
<name>V7I8H7_9CLOT</name>
<dbReference type="AlphaFoldDB" id="V7I8H7"/>
<dbReference type="SUPFAM" id="SSF53383">
    <property type="entry name" value="PLP-dependent transferases"/>
    <property type="match status" value="1"/>
</dbReference>
<dbReference type="PANTHER" id="PTHR43586:SF4">
    <property type="entry name" value="ISOPENICILLIN N EPIMERASE"/>
    <property type="match status" value="1"/>
</dbReference>
<dbReference type="GO" id="GO:0031071">
    <property type="term" value="F:cysteine desulfurase activity"/>
    <property type="evidence" value="ECO:0007669"/>
    <property type="project" value="UniProtKB-EC"/>
</dbReference>
<comment type="caution">
    <text evidence="7">The sequence shown here is derived from an EMBL/GenBank/DDBJ whole genome shotgun (WGS) entry which is preliminary data.</text>
</comment>
<dbReference type="Proteomes" id="UP000017747">
    <property type="component" value="Unassembled WGS sequence"/>
</dbReference>
<evidence type="ECO:0000256" key="4">
    <source>
        <dbReference type="ARBA" id="ARBA00022898"/>
    </source>
</evidence>
<dbReference type="EMBL" id="AXUN02000135">
    <property type="protein sequence ID" value="ETA81312.1"/>
    <property type="molecule type" value="Genomic_DNA"/>
</dbReference>
<evidence type="ECO:0000313" key="8">
    <source>
        <dbReference type="Proteomes" id="UP000017747"/>
    </source>
</evidence>
<evidence type="ECO:0000256" key="2">
    <source>
        <dbReference type="ARBA" id="ARBA00010447"/>
    </source>
</evidence>
<dbReference type="EC" id="2.8.1.7" evidence="3"/>
<dbReference type="PIRSF" id="PIRSF005572">
    <property type="entry name" value="NifS"/>
    <property type="match status" value="1"/>
</dbReference>
<evidence type="ECO:0000256" key="5">
    <source>
        <dbReference type="ARBA" id="ARBA00050776"/>
    </source>
</evidence>
<evidence type="ECO:0000259" key="6">
    <source>
        <dbReference type="Pfam" id="PF00266"/>
    </source>
</evidence>
<evidence type="ECO:0000256" key="1">
    <source>
        <dbReference type="ARBA" id="ARBA00001933"/>
    </source>
</evidence>
<dbReference type="InterPro" id="IPR015421">
    <property type="entry name" value="PyrdxlP-dep_Trfase_major"/>
</dbReference>
<sequence>MMIYLDCASTSLIKPQCVTDAVCKAMSGNLGNPGRGSGKSSIESSRLLFETRTIIGTLFGMPSPDNVILKSSVTESLNTILIGLLKKGDHVISSVMEHNSVLRPLERLRKSGIITYDLLGADSFGRIKIEDLKGLEKKETKLIILTHASNLCGTIQDISSVRQLLRNKDIFVVIDAAQTAGYIPVNIGNLSADAVAFTGHKGLLGPQGTGGFILNDRINHEMMPVFTGGTGSDSSSLSHPMFLPDKYEAGTANVPGIAGLSAGVNHILEEGLDSITAKNQWLMDHFLNRLKKFSEIFLYGIDISKGRIPCFSLTFSDIDPSLASYVLDNEFGITTRSGLHCAPLAHKVFGTDTSGSLRISFNHLTSECDIDALFSAFSMLKGVSHD</sequence>
<organism evidence="7 8">
    <name type="scientific">Youngiibacter fragilis 232.1</name>
    <dbReference type="NCBI Taxonomy" id="994573"/>
    <lineage>
        <taxon>Bacteria</taxon>
        <taxon>Bacillati</taxon>
        <taxon>Bacillota</taxon>
        <taxon>Clostridia</taxon>
        <taxon>Eubacteriales</taxon>
        <taxon>Clostridiaceae</taxon>
        <taxon>Youngiibacter</taxon>
    </lineage>
</organism>
<keyword evidence="8" id="KW-1185">Reference proteome</keyword>
<dbReference type="Gene3D" id="3.40.640.10">
    <property type="entry name" value="Type I PLP-dependent aspartate aminotransferase-like (Major domain)"/>
    <property type="match status" value="1"/>
</dbReference>
<dbReference type="InterPro" id="IPR015422">
    <property type="entry name" value="PyrdxlP-dep_Trfase_small"/>
</dbReference>
<keyword evidence="4" id="KW-0663">Pyridoxal phosphate</keyword>
<protein>
    <recommendedName>
        <fullName evidence="3">cysteine desulfurase</fullName>
        <ecNumber evidence="3">2.8.1.7</ecNumber>
    </recommendedName>
</protein>
<feature type="domain" description="Aminotransferase class V" evidence="6">
    <location>
        <begin position="3"/>
        <end position="373"/>
    </location>
</feature>
<dbReference type="PANTHER" id="PTHR43586">
    <property type="entry name" value="CYSTEINE DESULFURASE"/>
    <property type="match status" value="1"/>
</dbReference>
<proteinExistence type="inferred from homology"/>
<dbReference type="InterPro" id="IPR000192">
    <property type="entry name" value="Aminotrans_V_dom"/>
</dbReference>
<dbReference type="InterPro" id="IPR016454">
    <property type="entry name" value="Cysteine_dSase"/>
</dbReference>
<dbReference type="eggNOG" id="COG0520">
    <property type="taxonomic scope" value="Bacteria"/>
</dbReference>